<comment type="caution">
    <text evidence="3">The sequence shown here is derived from an EMBL/GenBank/DDBJ whole genome shotgun (WGS) entry which is preliminary data.</text>
</comment>
<accession>A0A4C1UMY7</accession>
<feature type="compositionally biased region" description="Polar residues" evidence="1">
    <location>
        <begin position="35"/>
        <end position="44"/>
    </location>
</feature>
<dbReference type="Pfam" id="PF18701">
    <property type="entry name" value="DUF5641"/>
    <property type="match status" value="1"/>
</dbReference>
<evidence type="ECO:0000256" key="1">
    <source>
        <dbReference type="SAM" id="MobiDB-lite"/>
    </source>
</evidence>
<feature type="domain" description="DUF5641" evidence="2">
    <location>
        <begin position="66"/>
        <end position="127"/>
    </location>
</feature>
<proteinExistence type="predicted"/>
<name>A0A4C1UMY7_EUMVA</name>
<gene>
    <name evidence="3" type="ORF">EVAR_14278_1</name>
</gene>
<feature type="region of interest" description="Disordered" evidence="1">
    <location>
        <begin position="33"/>
        <end position="54"/>
    </location>
</feature>
<protein>
    <recommendedName>
        <fullName evidence="2">DUF5641 domain-containing protein</fullName>
    </recommendedName>
</protein>
<dbReference type="Proteomes" id="UP000299102">
    <property type="component" value="Unassembled WGS sequence"/>
</dbReference>
<evidence type="ECO:0000313" key="4">
    <source>
        <dbReference type="Proteomes" id="UP000299102"/>
    </source>
</evidence>
<evidence type="ECO:0000259" key="2">
    <source>
        <dbReference type="Pfam" id="PF18701"/>
    </source>
</evidence>
<dbReference type="InterPro" id="IPR040676">
    <property type="entry name" value="DUF5641"/>
</dbReference>
<keyword evidence="4" id="KW-1185">Reference proteome</keyword>
<sequence length="159" mass="18548">MYAELEQLEKQYYVLMSAVHTLLDANELQHRRSRNIYTKPSTGSREVKPGPQQQPRAITTNIGCSSKYEKIRHIEQHFWNYFSTEYITLLKQRYKCKKCSDHLQVGTLVVIKDEALPPLLWHLGRITIEGIRATVRDEVPRCGSLSLFAIKPPSFFKHF</sequence>
<dbReference type="EMBL" id="BGZK01000194">
    <property type="protein sequence ID" value="GBP27457.1"/>
    <property type="molecule type" value="Genomic_DNA"/>
</dbReference>
<reference evidence="3 4" key="1">
    <citation type="journal article" date="2019" name="Commun. Biol.">
        <title>The bagworm genome reveals a unique fibroin gene that provides high tensile strength.</title>
        <authorList>
            <person name="Kono N."/>
            <person name="Nakamura H."/>
            <person name="Ohtoshi R."/>
            <person name="Tomita M."/>
            <person name="Numata K."/>
            <person name="Arakawa K."/>
        </authorList>
    </citation>
    <scope>NUCLEOTIDE SEQUENCE [LARGE SCALE GENOMIC DNA]</scope>
</reference>
<evidence type="ECO:0000313" key="3">
    <source>
        <dbReference type="EMBL" id="GBP27457.1"/>
    </source>
</evidence>
<organism evidence="3 4">
    <name type="scientific">Eumeta variegata</name>
    <name type="common">Bagworm moth</name>
    <name type="synonym">Eumeta japonica</name>
    <dbReference type="NCBI Taxonomy" id="151549"/>
    <lineage>
        <taxon>Eukaryota</taxon>
        <taxon>Metazoa</taxon>
        <taxon>Ecdysozoa</taxon>
        <taxon>Arthropoda</taxon>
        <taxon>Hexapoda</taxon>
        <taxon>Insecta</taxon>
        <taxon>Pterygota</taxon>
        <taxon>Neoptera</taxon>
        <taxon>Endopterygota</taxon>
        <taxon>Lepidoptera</taxon>
        <taxon>Glossata</taxon>
        <taxon>Ditrysia</taxon>
        <taxon>Tineoidea</taxon>
        <taxon>Psychidae</taxon>
        <taxon>Oiketicinae</taxon>
        <taxon>Eumeta</taxon>
    </lineage>
</organism>
<dbReference type="OrthoDB" id="8036689at2759"/>
<dbReference type="AlphaFoldDB" id="A0A4C1UMY7"/>